<keyword evidence="4 10" id="KW-0317">Glutathione biosynthesis</keyword>
<comment type="cofactor">
    <cofactor evidence="2">
        <name>Mg(2+)</name>
        <dbReference type="ChEBI" id="CHEBI:18420"/>
    </cofactor>
</comment>
<dbReference type="EC" id="6.3.2.3" evidence="10"/>
<evidence type="ECO:0000313" key="11">
    <source>
        <dbReference type="EMBL" id="AUH72270.1"/>
    </source>
</evidence>
<comment type="similarity">
    <text evidence="10">Belongs to the prokaryotic GSH synthase family.</text>
</comment>
<dbReference type="AlphaFoldDB" id="A0A2H5FL75"/>
<dbReference type="SUPFAM" id="SSF56059">
    <property type="entry name" value="Glutathione synthetase ATP-binding domain-like"/>
    <property type="match status" value="1"/>
</dbReference>
<dbReference type="PANTHER" id="PTHR21621:SF4">
    <property type="entry name" value="GLUTATHIONE SYNTHETASE"/>
    <property type="match status" value="1"/>
</dbReference>
<evidence type="ECO:0000256" key="5">
    <source>
        <dbReference type="ARBA" id="ARBA00022723"/>
    </source>
</evidence>
<dbReference type="EMBL" id="CP025491">
    <property type="protein sequence ID" value="AUH72270.1"/>
    <property type="molecule type" value="Genomic_DNA"/>
</dbReference>
<dbReference type="GO" id="GO:0005737">
    <property type="term" value="C:cytoplasm"/>
    <property type="evidence" value="ECO:0007669"/>
    <property type="project" value="TreeGrafter"/>
</dbReference>
<evidence type="ECO:0000256" key="6">
    <source>
        <dbReference type="ARBA" id="ARBA00022741"/>
    </source>
</evidence>
<evidence type="ECO:0000256" key="2">
    <source>
        <dbReference type="ARBA" id="ARBA00001946"/>
    </source>
</evidence>
<dbReference type="GO" id="GO:0005524">
    <property type="term" value="F:ATP binding"/>
    <property type="evidence" value="ECO:0007669"/>
    <property type="project" value="UniProtKB-UniRule"/>
</dbReference>
<dbReference type="PANTHER" id="PTHR21621">
    <property type="entry name" value="RIBOSOMAL PROTEIN S6 MODIFICATION PROTEIN"/>
    <property type="match status" value="1"/>
</dbReference>
<dbReference type="InterPro" id="IPR011761">
    <property type="entry name" value="ATP-grasp"/>
</dbReference>
<evidence type="ECO:0000256" key="1">
    <source>
        <dbReference type="ARBA" id="ARBA00001936"/>
    </source>
</evidence>
<name>A0A2H5FL75_9GAMM</name>
<dbReference type="HAMAP" id="MF_00162">
    <property type="entry name" value="GSH_S"/>
    <property type="match status" value="1"/>
</dbReference>
<evidence type="ECO:0000256" key="3">
    <source>
        <dbReference type="ARBA" id="ARBA00022598"/>
    </source>
</evidence>
<comment type="cofactor">
    <cofactor evidence="1">
        <name>Mn(2+)</name>
        <dbReference type="ChEBI" id="CHEBI:29035"/>
    </cofactor>
</comment>
<organism evidence="11 12">
    <name type="scientific">Legionella sainthelensi</name>
    <dbReference type="NCBI Taxonomy" id="28087"/>
    <lineage>
        <taxon>Bacteria</taxon>
        <taxon>Pseudomonadati</taxon>
        <taxon>Pseudomonadota</taxon>
        <taxon>Gammaproteobacteria</taxon>
        <taxon>Legionellales</taxon>
        <taxon>Legionellaceae</taxon>
        <taxon>Legionella</taxon>
    </lineage>
</organism>
<dbReference type="Gene3D" id="3.30.470.20">
    <property type="entry name" value="ATP-grasp fold, B domain"/>
    <property type="match status" value="1"/>
</dbReference>
<dbReference type="KEGG" id="lsh:CAB17_09500"/>
<dbReference type="InterPro" id="IPR013815">
    <property type="entry name" value="ATP_grasp_subdomain_1"/>
</dbReference>
<dbReference type="NCBIfam" id="TIGR01380">
    <property type="entry name" value="glut_syn"/>
    <property type="match status" value="1"/>
</dbReference>
<keyword evidence="6 10" id="KW-0547">Nucleotide-binding</keyword>
<evidence type="ECO:0000313" key="12">
    <source>
        <dbReference type="Proteomes" id="UP000234343"/>
    </source>
</evidence>
<dbReference type="InterPro" id="IPR004215">
    <property type="entry name" value="GSHS_N"/>
</dbReference>
<dbReference type="GO" id="GO:0004363">
    <property type="term" value="F:glutathione synthase activity"/>
    <property type="evidence" value="ECO:0007669"/>
    <property type="project" value="UniProtKB-UniRule"/>
</dbReference>
<keyword evidence="7 10" id="KW-0067">ATP-binding</keyword>
<keyword evidence="8" id="KW-0460">Magnesium</keyword>
<comment type="catalytic activity">
    <reaction evidence="10">
        <text>gamma-L-glutamyl-L-cysteine + glycine + ATP = glutathione + ADP + phosphate + H(+)</text>
        <dbReference type="Rhea" id="RHEA:13557"/>
        <dbReference type="ChEBI" id="CHEBI:15378"/>
        <dbReference type="ChEBI" id="CHEBI:30616"/>
        <dbReference type="ChEBI" id="CHEBI:43474"/>
        <dbReference type="ChEBI" id="CHEBI:57305"/>
        <dbReference type="ChEBI" id="CHEBI:57925"/>
        <dbReference type="ChEBI" id="CHEBI:58173"/>
        <dbReference type="ChEBI" id="CHEBI:456216"/>
        <dbReference type="EC" id="6.3.2.3"/>
    </reaction>
</comment>
<dbReference type="UniPathway" id="UPA00142">
    <property type="reaction ID" value="UER00210"/>
</dbReference>
<dbReference type="Pfam" id="PF02955">
    <property type="entry name" value="GSH-S_ATP"/>
    <property type="match status" value="1"/>
</dbReference>
<dbReference type="SUPFAM" id="SSF52440">
    <property type="entry name" value="PreATP-grasp domain"/>
    <property type="match status" value="1"/>
</dbReference>
<dbReference type="RefSeq" id="WP_101899900.1">
    <property type="nucleotide sequence ID" value="NZ_CP025491.2"/>
</dbReference>
<reference evidence="11 12" key="1">
    <citation type="submission" date="2017-12" db="EMBL/GenBank/DDBJ databases">
        <title>Legionella sainthelensi LA01-117, whole genome sequence of a clinical isolate from New Zealand.</title>
        <authorList>
            <person name="Cree S.L."/>
            <person name="Slow S."/>
            <person name="Kennedy M.A."/>
            <person name="Murdoch D.R."/>
            <person name="Biggs P.J."/>
            <person name="Anderson T."/>
        </authorList>
    </citation>
    <scope>NUCLEOTIDE SEQUENCE [LARGE SCALE GENOMIC DNA]</scope>
    <source>
        <strain evidence="11 12">LA01-117</strain>
    </source>
</reference>
<protein>
    <recommendedName>
        <fullName evidence="10">Glutathione synthetase</fullName>
        <ecNumber evidence="10">6.3.2.3</ecNumber>
    </recommendedName>
    <alternativeName>
        <fullName evidence="10">GSH synthetase</fullName>
        <shortName evidence="10">GSH-S</shortName>
        <shortName evidence="10">GSHase</shortName>
    </alternativeName>
    <alternativeName>
        <fullName evidence="10">Glutathione synthase</fullName>
    </alternativeName>
</protein>
<evidence type="ECO:0000256" key="10">
    <source>
        <dbReference type="HAMAP-Rule" id="MF_00162"/>
    </source>
</evidence>
<dbReference type="Pfam" id="PF02951">
    <property type="entry name" value="GSH-S_N"/>
    <property type="match status" value="1"/>
</dbReference>
<dbReference type="PROSITE" id="PS50975">
    <property type="entry name" value="ATP_GRASP"/>
    <property type="match status" value="1"/>
</dbReference>
<dbReference type="Gene3D" id="3.40.50.20">
    <property type="match status" value="1"/>
</dbReference>
<evidence type="ECO:0000256" key="4">
    <source>
        <dbReference type="ARBA" id="ARBA00022684"/>
    </source>
</evidence>
<dbReference type="NCBIfam" id="NF003573">
    <property type="entry name" value="PRK05246.1"/>
    <property type="match status" value="1"/>
</dbReference>
<comment type="pathway">
    <text evidence="10">Sulfur metabolism; glutathione biosynthesis; glutathione from L-cysteine and L-glutamate: step 2/2.</text>
</comment>
<keyword evidence="12" id="KW-1185">Reference proteome</keyword>
<dbReference type="GO" id="GO:0046872">
    <property type="term" value="F:metal ion binding"/>
    <property type="evidence" value="ECO:0007669"/>
    <property type="project" value="UniProtKB-KW"/>
</dbReference>
<dbReference type="InterPro" id="IPR016185">
    <property type="entry name" value="PreATP-grasp_dom_sf"/>
</dbReference>
<accession>A0A2H5FL75</accession>
<keyword evidence="3 10" id="KW-0436">Ligase</keyword>
<dbReference type="InterPro" id="IPR006284">
    <property type="entry name" value="Glut_synth_pro"/>
</dbReference>
<evidence type="ECO:0000256" key="7">
    <source>
        <dbReference type="ARBA" id="ARBA00022840"/>
    </source>
</evidence>
<dbReference type="Proteomes" id="UP000234343">
    <property type="component" value="Chromosome"/>
</dbReference>
<evidence type="ECO:0000256" key="8">
    <source>
        <dbReference type="ARBA" id="ARBA00022842"/>
    </source>
</evidence>
<gene>
    <name evidence="10" type="primary">gshB</name>
    <name evidence="11" type="ORF">CAB17_09500</name>
</gene>
<evidence type="ECO:0000256" key="9">
    <source>
        <dbReference type="ARBA" id="ARBA00023211"/>
    </source>
</evidence>
<keyword evidence="9" id="KW-0464">Manganese</keyword>
<dbReference type="Gene3D" id="3.30.1490.20">
    <property type="entry name" value="ATP-grasp fold, A domain"/>
    <property type="match status" value="1"/>
</dbReference>
<keyword evidence="5" id="KW-0479">Metal-binding</keyword>
<dbReference type="InterPro" id="IPR004218">
    <property type="entry name" value="GSHS_ATP-bd"/>
</dbReference>
<proteinExistence type="inferred from homology"/>
<sequence length="317" mass="35701">MQLGILLDPIDQLKPYKDTTLAFLERAQKLGWSCAVFTQEDLFCKEGRAFAQVYELSMGDLYSNDWAKITNLGEKPLGSFDIILMRKDPPFNTEYIYTTYFLELAAREGVLVANNPQALRDANEKFFTLNFPQCCPTTLVSKNIKRLKAFWEEHKQVIFKPLEGMGGNSVFHVEEQGKNLAVILEVLTKNQTQTVIAQRYIHEIKTTGDKRILLINGQPIPYALARIPAEGDLRGNLAAGARGEVVPITTRDQWLCEQIAPTLKAKGLYFVGIDVIGDYLTEINVTSPTCLREIEAETNLDIAGDFLNCLETICRSR</sequence>